<dbReference type="PANTHER" id="PTHR43236:SF2">
    <property type="entry name" value="BLL0069 PROTEIN"/>
    <property type="match status" value="1"/>
</dbReference>
<sequence length="192" mass="22287">MDSSTRQTIDELAELLHKEIFAEHSDYRNVDSYLEAEGIDVKYILTEEFDGYLRWDGQSNRPVIAVSALNVPVRQNFTKAHELGHLILHWKWLPDMTQVELADFKQDQVLEVSYRGKADYTVQEQIRETQANEFAAAFLIPNYKLTETVELAAQAHDTLPQLVKRIAKTYFVAEMTAKIRLQNYRRLLLDGK</sequence>
<evidence type="ECO:0000313" key="3">
    <source>
        <dbReference type="Proteomes" id="UP001597189"/>
    </source>
</evidence>
<dbReference type="RefSeq" id="WP_203644225.1">
    <property type="nucleotide sequence ID" value="NZ_BOLN01000003.1"/>
</dbReference>
<protein>
    <submittedName>
        <fullName evidence="2">ImmA/IrrE family metallo-endopeptidase</fullName>
    </submittedName>
</protein>
<dbReference type="Pfam" id="PF06114">
    <property type="entry name" value="Peptidase_M78"/>
    <property type="match status" value="1"/>
</dbReference>
<gene>
    <name evidence="2" type="ORF">ACFQ44_04420</name>
</gene>
<dbReference type="Gene3D" id="1.10.10.2910">
    <property type="match status" value="1"/>
</dbReference>
<dbReference type="InterPro" id="IPR052345">
    <property type="entry name" value="Rad_response_metalloprotease"/>
</dbReference>
<organism evidence="2 3">
    <name type="scientific">Levilactobacillus lanxiensis</name>
    <dbReference type="NCBI Taxonomy" id="2799568"/>
    <lineage>
        <taxon>Bacteria</taxon>
        <taxon>Bacillati</taxon>
        <taxon>Bacillota</taxon>
        <taxon>Bacilli</taxon>
        <taxon>Lactobacillales</taxon>
        <taxon>Lactobacillaceae</taxon>
        <taxon>Levilactobacillus</taxon>
    </lineage>
</organism>
<evidence type="ECO:0000259" key="1">
    <source>
        <dbReference type="Pfam" id="PF06114"/>
    </source>
</evidence>
<evidence type="ECO:0000313" key="2">
    <source>
        <dbReference type="EMBL" id="MFD1454931.1"/>
    </source>
</evidence>
<dbReference type="Proteomes" id="UP001597189">
    <property type="component" value="Unassembled WGS sequence"/>
</dbReference>
<dbReference type="PANTHER" id="PTHR43236">
    <property type="entry name" value="ANTITOXIN HIGA1"/>
    <property type="match status" value="1"/>
</dbReference>
<comment type="caution">
    <text evidence="2">The sequence shown here is derived from an EMBL/GenBank/DDBJ whole genome shotgun (WGS) entry which is preliminary data.</text>
</comment>
<keyword evidence="3" id="KW-1185">Reference proteome</keyword>
<proteinExistence type="predicted"/>
<reference evidence="3" key="1">
    <citation type="journal article" date="2019" name="Int. J. Syst. Evol. Microbiol.">
        <title>The Global Catalogue of Microorganisms (GCM) 10K type strain sequencing project: providing services to taxonomists for standard genome sequencing and annotation.</title>
        <authorList>
            <consortium name="The Broad Institute Genomics Platform"/>
            <consortium name="The Broad Institute Genome Sequencing Center for Infectious Disease"/>
            <person name="Wu L."/>
            <person name="Ma J."/>
        </authorList>
    </citation>
    <scope>NUCLEOTIDE SEQUENCE [LARGE SCALE GENOMIC DNA]</scope>
    <source>
        <strain evidence="3">CCM 8979</strain>
    </source>
</reference>
<accession>A0ABW4D055</accession>
<feature type="domain" description="IrrE N-terminal-like" evidence="1">
    <location>
        <begin position="35"/>
        <end position="181"/>
    </location>
</feature>
<dbReference type="EMBL" id="JBHTOD010000003">
    <property type="protein sequence ID" value="MFD1454931.1"/>
    <property type="molecule type" value="Genomic_DNA"/>
</dbReference>
<name>A0ABW4D055_9LACO</name>
<dbReference type="InterPro" id="IPR010359">
    <property type="entry name" value="IrrE_HExxH"/>
</dbReference>